<reference evidence="1 2" key="1">
    <citation type="journal article" date="2017" name="Genome Biol.">
        <title>New reference genome sequences of hot pepper reveal the massive evolution of plant disease-resistance genes by retroduplication.</title>
        <authorList>
            <person name="Kim S."/>
            <person name="Park J."/>
            <person name="Yeom S.I."/>
            <person name="Kim Y.M."/>
            <person name="Seo E."/>
            <person name="Kim K.T."/>
            <person name="Kim M.S."/>
            <person name="Lee J.M."/>
            <person name="Cheong K."/>
            <person name="Shin H.S."/>
            <person name="Kim S.B."/>
            <person name="Han K."/>
            <person name="Lee J."/>
            <person name="Park M."/>
            <person name="Lee H.A."/>
            <person name="Lee H.Y."/>
            <person name="Lee Y."/>
            <person name="Oh S."/>
            <person name="Lee J.H."/>
            <person name="Choi E."/>
            <person name="Choi E."/>
            <person name="Lee S.E."/>
            <person name="Jeon J."/>
            <person name="Kim H."/>
            <person name="Choi G."/>
            <person name="Song H."/>
            <person name="Lee J."/>
            <person name="Lee S.C."/>
            <person name="Kwon J.K."/>
            <person name="Lee H.Y."/>
            <person name="Koo N."/>
            <person name="Hong Y."/>
            <person name="Kim R.W."/>
            <person name="Kang W.H."/>
            <person name="Huh J.H."/>
            <person name="Kang B.C."/>
            <person name="Yang T.J."/>
            <person name="Lee Y.H."/>
            <person name="Bennetzen J.L."/>
            <person name="Choi D."/>
        </authorList>
    </citation>
    <scope>NUCLEOTIDE SEQUENCE [LARGE SCALE GENOMIC DNA]</scope>
    <source>
        <strain evidence="2">cv. PBC81</strain>
    </source>
</reference>
<dbReference type="EMBL" id="MLFT02000001">
    <property type="protein sequence ID" value="PHT58710.1"/>
    <property type="molecule type" value="Genomic_DNA"/>
</dbReference>
<protein>
    <submittedName>
        <fullName evidence="1">Uncharacterized protein</fullName>
    </submittedName>
</protein>
<comment type="caution">
    <text evidence="1">The sequence shown here is derived from an EMBL/GenBank/DDBJ whole genome shotgun (WGS) entry which is preliminary data.</text>
</comment>
<dbReference type="Pfam" id="PF03242">
    <property type="entry name" value="LEA_3a"/>
    <property type="match status" value="1"/>
</dbReference>
<reference evidence="2" key="2">
    <citation type="journal article" date="2017" name="J. Anim. Genet.">
        <title>Multiple reference genome sequences of hot pepper reveal the massive evolution of plant disease resistance genes by retroduplication.</title>
        <authorList>
            <person name="Kim S."/>
            <person name="Park J."/>
            <person name="Yeom S.-I."/>
            <person name="Kim Y.-M."/>
            <person name="Seo E."/>
            <person name="Kim K.-T."/>
            <person name="Kim M.-S."/>
            <person name="Lee J.M."/>
            <person name="Cheong K."/>
            <person name="Shin H.-S."/>
            <person name="Kim S.-B."/>
            <person name="Han K."/>
            <person name="Lee J."/>
            <person name="Park M."/>
            <person name="Lee H.-A."/>
            <person name="Lee H.-Y."/>
            <person name="Lee Y."/>
            <person name="Oh S."/>
            <person name="Lee J.H."/>
            <person name="Choi E."/>
            <person name="Choi E."/>
            <person name="Lee S.E."/>
            <person name="Jeon J."/>
            <person name="Kim H."/>
            <person name="Choi G."/>
            <person name="Song H."/>
            <person name="Lee J."/>
            <person name="Lee S.-C."/>
            <person name="Kwon J.-K."/>
            <person name="Lee H.-Y."/>
            <person name="Koo N."/>
            <person name="Hong Y."/>
            <person name="Kim R.W."/>
            <person name="Kang W.-H."/>
            <person name="Huh J.H."/>
            <person name="Kang B.-C."/>
            <person name="Yang T.-J."/>
            <person name="Lee Y.-H."/>
            <person name="Bennetzen J.L."/>
            <person name="Choi D."/>
        </authorList>
    </citation>
    <scope>NUCLEOTIDE SEQUENCE [LARGE SCALE GENOMIC DNA]</scope>
    <source>
        <strain evidence="2">cv. PBC81</strain>
    </source>
</reference>
<sequence length="573" mass="66335">MARTFSNVKLFSNRLSLLVRRKGYAVATKGGGRGRGGLNNMMINKKLIKGGDDIVVQLAPKSAWVPDPVTGYYRPENQADQIVAVELRQMLLKTKFTDKSLDAHPMDSEDHSMEMEDPILSEETGEKYGLGAQTNHTFSDGTNFQAKKYECTDRFVIYKYVGDHNFDVEYAMCCHRKITSKVIALLCVNMYCEGKGPDTREIRRIIFKNLKSRPSYWKYWLGCVIAKEIVRGTVEHGYSCVPSFSFMIDALNVGTTYFIMVNKVDCRFMYYILSLGPCISEFAHMRKVIAVDDTYLYNKPDLCFISDRHKSIANGFTKAYNHAHHGYCMRHLSENIWVNHHYGEHLYLFYNVAKAYSPDEFSDHFEEFKNYCPEAAFFLDHELGFEKWSRAYFPGNSFDMMTKNIAESVNAILIAEREYPVVSIFNLIAERFGEIFRERRPYVLKYKDNKFVSATEKILRDSMNEGDSFYVENHGEDYGLRVYDYSSPMYKVEEYLLAYSKSINVVPLKSEWCVPQELLDVNIIPPLVVTKLGRKKRKHVKGVGETFKSKRKNKCSLCKRPEHKRSTCNNYKS</sequence>
<dbReference type="PANTHER" id="PTHR31973">
    <property type="entry name" value="POLYPROTEIN, PUTATIVE-RELATED"/>
    <property type="match status" value="1"/>
</dbReference>
<evidence type="ECO:0000313" key="1">
    <source>
        <dbReference type="EMBL" id="PHT58710.1"/>
    </source>
</evidence>
<organism evidence="1 2">
    <name type="scientific">Capsicum baccatum</name>
    <name type="common">Peruvian pepper</name>
    <dbReference type="NCBI Taxonomy" id="33114"/>
    <lineage>
        <taxon>Eukaryota</taxon>
        <taxon>Viridiplantae</taxon>
        <taxon>Streptophyta</taxon>
        <taxon>Embryophyta</taxon>
        <taxon>Tracheophyta</taxon>
        <taxon>Spermatophyta</taxon>
        <taxon>Magnoliopsida</taxon>
        <taxon>eudicotyledons</taxon>
        <taxon>Gunneridae</taxon>
        <taxon>Pentapetalae</taxon>
        <taxon>asterids</taxon>
        <taxon>lamiids</taxon>
        <taxon>Solanales</taxon>
        <taxon>Solanaceae</taxon>
        <taxon>Solanoideae</taxon>
        <taxon>Capsiceae</taxon>
        <taxon>Capsicum</taxon>
    </lineage>
</organism>
<keyword evidence="2" id="KW-1185">Reference proteome</keyword>
<gene>
    <name evidence="1" type="ORF">CQW23_01073</name>
</gene>
<dbReference type="PANTHER" id="PTHR31973:SF195">
    <property type="entry name" value="MUDR FAMILY TRANSPOSASE"/>
    <property type="match status" value="1"/>
</dbReference>
<accession>A0A2G2XMK9</accession>
<proteinExistence type="predicted"/>
<dbReference type="OrthoDB" id="1248924at2759"/>
<dbReference type="AlphaFoldDB" id="A0A2G2XMK9"/>
<dbReference type="Proteomes" id="UP000224567">
    <property type="component" value="Unassembled WGS sequence"/>
</dbReference>
<evidence type="ECO:0000313" key="2">
    <source>
        <dbReference type="Proteomes" id="UP000224567"/>
    </source>
</evidence>
<name>A0A2G2XMK9_CAPBA</name>
<dbReference type="InterPro" id="IPR004926">
    <property type="entry name" value="LEA_3a"/>
</dbReference>